<keyword evidence="2" id="KW-0418">Kinase</keyword>
<keyword evidence="2" id="KW-0808">Transferase</keyword>
<dbReference type="NCBIfam" id="NF006958">
    <property type="entry name" value="PRK09435.1"/>
    <property type="match status" value="1"/>
</dbReference>
<dbReference type="GO" id="GO:0016301">
    <property type="term" value="F:kinase activity"/>
    <property type="evidence" value="ECO:0007669"/>
    <property type="project" value="UniProtKB-KW"/>
</dbReference>
<dbReference type="EMBL" id="FUYV01000013">
    <property type="protein sequence ID" value="SKC19222.1"/>
    <property type="molecule type" value="Genomic_DNA"/>
</dbReference>
<dbReference type="KEGG" id="asx:CDL62_02465"/>
<dbReference type="Gene3D" id="1.20.5.170">
    <property type="match status" value="1"/>
</dbReference>
<comment type="similarity">
    <text evidence="1">Belongs to the SIMIBI class G3E GTPase family. ArgK/MeaB subfamily.</text>
</comment>
<dbReference type="PANTHER" id="PTHR23408">
    <property type="entry name" value="METHYLMALONYL-COA MUTASE"/>
    <property type="match status" value="1"/>
</dbReference>
<organism evidence="2 3">
    <name type="scientific">Alkalitalea saponilacus</name>
    <dbReference type="NCBI Taxonomy" id="889453"/>
    <lineage>
        <taxon>Bacteria</taxon>
        <taxon>Pseudomonadati</taxon>
        <taxon>Bacteroidota</taxon>
        <taxon>Bacteroidia</taxon>
        <taxon>Marinilabiliales</taxon>
        <taxon>Marinilabiliaceae</taxon>
        <taxon>Alkalitalea</taxon>
    </lineage>
</organism>
<keyword evidence="3" id="KW-1185">Reference proteome</keyword>
<dbReference type="Gene3D" id="3.40.50.300">
    <property type="entry name" value="P-loop containing nucleotide triphosphate hydrolases"/>
    <property type="match status" value="1"/>
</dbReference>
<evidence type="ECO:0000256" key="1">
    <source>
        <dbReference type="ARBA" id="ARBA00009625"/>
    </source>
</evidence>
<name>A0A1T5HEX6_9BACT</name>
<dbReference type="InterPro" id="IPR005129">
    <property type="entry name" value="GTPase_ArgK"/>
</dbReference>
<dbReference type="GO" id="GO:0005525">
    <property type="term" value="F:GTP binding"/>
    <property type="evidence" value="ECO:0007669"/>
    <property type="project" value="InterPro"/>
</dbReference>
<proteinExistence type="inferred from homology"/>
<sequence length="371" mass="40780">MHLGKEHSHIENDPNYKGLIVNKGVEQPPSVNPDAARRFLQKRPQELTLAQYVDGILAGDITILSRAVTLIESSLPKHQELAQQIILKCLPHSGSSVRLGITGVPGAGKSTFIEALGLHLIEKGAKLAVLAIDPSSERSKGSILGDKTRMESLSSTPNAYIRPSPSAGSLGGVARKTRETIILCEAAGYNTIFIETVGVGQSETAVHSMVDFFLLILIAGAGDELQGIKRGIMEMADGIAVNKADGQNIQKAQLAKTQYSNALHLFPPTRSGWIPRVETCSSILSEGISNIWDMVEEYMHKTKSNDFFNQNRREQAQYWMYESINEKLKNNFYHNALIKNKIAEIEPLVNSGQISSFEAARELLELYNKQV</sequence>
<dbReference type="RefSeq" id="WP_079557983.1">
    <property type="nucleotide sequence ID" value="NZ_CP021904.1"/>
</dbReference>
<evidence type="ECO:0000313" key="2">
    <source>
        <dbReference type="EMBL" id="SKC19222.1"/>
    </source>
</evidence>
<dbReference type="PANTHER" id="PTHR23408:SF3">
    <property type="entry name" value="METHYLMALONIC ACIDURIA TYPE A PROTEIN, MITOCHONDRIAL"/>
    <property type="match status" value="1"/>
</dbReference>
<dbReference type="Pfam" id="PF03308">
    <property type="entry name" value="MeaB"/>
    <property type="match status" value="1"/>
</dbReference>
<dbReference type="CDD" id="cd03114">
    <property type="entry name" value="MMAA-like"/>
    <property type="match status" value="1"/>
</dbReference>
<dbReference type="InterPro" id="IPR027417">
    <property type="entry name" value="P-loop_NTPase"/>
</dbReference>
<dbReference type="AlphaFoldDB" id="A0A1T5HEX6"/>
<dbReference type="GO" id="GO:0005737">
    <property type="term" value="C:cytoplasm"/>
    <property type="evidence" value="ECO:0007669"/>
    <property type="project" value="TreeGrafter"/>
</dbReference>
<dbReference type="SUPFAM" id="SSF52540">
    <property type="entry name" value="P-loop containing nucleoside triphosphate hydrolases"/>
    <property type="match status" value="1"/>
</dbReference>
<evidence type="ECO:0000313" key="3">
    <source>
        <dbReference type="Proteomes" id="UP000191055"/>
    </source>
</evidence>
<dbReference type="GO" id="GO:0003924">
    <property type="term" value="F:GTPase activity"/>
    <property type="evidence" value="ECO:0007669"/>
    <property type="project" value="InterPro"/>
</dbReference>
<reference evidence="2 3" key="1">
    <citation type="submission" date="2017-02" db="EMBL/GenBank/DDBJ databases">
        <authorList>
            <person name="Peterson S.W."/>
        </authorList>
    </citation>
    <scope>NUCLEOTIDE SEQUENCE [LARGE SCALE GENOMIC DNA]</scope>
    <source>
        <strain evidence="2 3">DSM 24412</strain>
    </source>
</reference>
<gene>
    <name evidence="2" type="ORF">SAMN03080601_02258</name>
</gene>
<dbReference type="STRING" id="889453.SAMN03080601_02258"/>
<dbReference type="OrthoDB" id="9778292at2"/>
<dbReference type="Proteomes" id="UP000191055">
    <property type="component" value="Unassembled WGS sequence"/>
</dbReference>
<accession>A0A1T5HEX6</accession>
<protein>
    <submittedName>
        <fullName evidence="2">LAO/AO transport system kinase</fullName>
    </submittedName>
</protein>
<dbReference type="Gene3D" id="1.10.287.130">
    <property type="match status" value="1"/>
</dbReference>
<dbReference type="NCBIfam" id="TIGR00750">
    <property type="entry name" value="lao"/>
    <property type="match status" value="1"/>
</dbReference>